<dbReference type="InterPro" id="IPR036291">
    <property type="entry name" value="NAD(P)-bd_dom_sf"/>
</dbReference>
<dbReference type="GO" id="GO:0004316">
    <property type="term" value="F:3-oxoacyl-[acyl-carrier-protein] reductase (NADPH) activity"/>
    <property type="evidence" value="ECO:0007669"/>
    <property type="project" value="UniProtKB-EC"/>
</dbReference>
<dbReference type="EC" id="1.1.1.100" evidence="3"/>
<dbReference type="EMBL" id="CAJNBH010000012">
    <property type="protein sequence ID" value="CAE6778825.1"/>
    <property type="molecule type" value="Genomic_DNA"/>
</dbReference>
<feature type="domain" description="Ketoreductase" evidence="2">
    <location>
        <begin position="20"/>
        <end position="219"/>
    </location>
</feature>
<dbReference type="InterPro" id="IPR002347">
    <property type="entry name" value="SDR_fam"/>
</dbReference>
<comment type="caution">
    <text evidence="3">The sequence shown here is derived from an EMBL/GenBank/DDBJ whole genome shotgun (WGS) entry which is preliminary data.</text>
</comment>
<evidence type="ECO:0000313" key="4">
    <source>
        <dbReference type="Proteomes" id="UP000673821"/>
    </source>
</evidence>
<dbReference type="Gene3D" id="3.40.50.720">
    <property type="entry name" value="NAD(P)-binding Rossmann-like Domain"/>
    <property type="match status" value="1"/>
</dbReference>
<dbReference type="PANTHER" id="PTHR42879">
    <property type="entry name" value="3-OXOACYL-(ACYL-CARRIER-PROTEIN) REDUCTASE"/>
    <property type="match status" value="1"/>
</dbReference>
<dbReference type="InterPro" id="IPR057326">
    <property type="entry name" value="KR_dom"/>
</dbReference>
<dbReference type="SUPFAM" id="SSF51735">
    <property type="entry name" value="NAD(P)-binding Rossmann-fold domains"/>
    <property type="match status" value="1"/>
</dbReference>
<dbReference type="Proteomes" id="UP000673821">
    <property type="component" value="Unassembled WGS sequence"/>
</dbReference>
<sequence length="259" mass="27310">MNTQNEIHQESDGARTVERPVAFVTGGSRGIGAAVVRELARRGYRVCFTYLSNAQAAAELVLEFDETKVLAIKADARDSDAISAAVTQCLAHFGGLDVLVNNAGVKKDRGVTALSADDWRYVLGANLDSSFYSCKSVIPHFIEQRRGAIVNIASVAGMIGVPGQTNYCASKAGLIGLTRALAAECASRGVRVNAVAPGYIVTDMTQSLGERRLDAAADSIPMRRLGTPDEVARTVAFLASDDASYITGQVLVVDGGLIS</sequence>
<keyword evidence="4" id="KW-1185">Reference proteome</keyword>
<accession>A0ABN7M1W5</accession>
<dbReference type="PRINTS" id="PR00080">
    <property type="entry name" value="SDRFAMILY"/>
</dbReference>
<dbReference type="PRINTS" id="PR00081">
    <property type="entry name" value="GDHRDH"/>
</dbReference>
<dbReference type="InterPro" id="IPR050259">
    <property type="entry name" value="SDR"/>
</dbReference>
<evidence type="ECO:0000259" key="2">
    <source>
        <dbReference type="SMART" id="SM00822"/>
    </source>
</evidence>
<dbReference type="RefSeq" id="WP_200658991.1">
    <property type="nucleotide sequence ID" value="NZ_CAJNAW010000005.1"/>
</dbReference>
<dbReference type="InterPro" id="IPR020904">
    <property type="entry name" value="Sc_DH/Rdtase_CS"/>
</dbReference>
<dbReference type="PANTHER" id="PTHR42879:SF2">
    <property type="entry name" value="3-OXOACYL-[ACYL-CARRIER-PROTEIN] REDUCTASE FABG"/>
    <property type="match status" value="1"/>
</dbReference>
<comment type="similarity">
    <text evidence="1">Belongs to the short-chain dehydrogenases/reductases (SDR) family.</text>
</comment>
<dbReference type="NCBIfam" id="NF009466">
    <property type="entry name" value="PRK12826.1-2"/>
    <property type="match status" value="1"/>
</dbReference>
<evidence type="ECO:0000256" key="1">
    <source>
        <dbReference type="ARBA" id="ARBA00006484"/>
    </source>
</evidence>
<dbReference type="NCBIfam" id="NF005559">
    <property type="entry name" value="PRK07231.1"/>
    <property type="match status" value="1"/>
</dbReference>
<protein>
    <submittedName>
        <fullName evidence="3">3-oxoacyl-[acyl-carrier-protein] reductase FabG</fullName>
        <ecNumber evidence="3">1.1.1.100</ecNumber>
    </submittedName>
</protein>
<dbReference type="SMART" id="SM00822">
    <property type="entry name" value="PKS_KR"/>
    <property type="match status" value="1"/>
</dbReference>
<proteinExistence type="inferred from homology"/>
<dbReference type="Pfam" id="PF13561">
    <property type="entry name" value="adh_short_C2"/>
    <property type="match status" value="1"/>
</dbReference>
<gene>
    <name evidence="3" type="primary">fabG_9</name>
    <name evidence="3" type="ORF">R69776_04208</name>
</gene>
<keyword evidence="3" id="KW-0560">Oxidoreductase</keyword>
<dbReference type="PROSITE" id="PS00061">
    <property type="entry name" value="ADH_SHORT"/>
    <property type="match status" value="1"/>
</dbReference>
<organism evidence="3 4">
    <name type="scientific">Paraburkholderia nemoris</name>
    <dbReference type="NCBI Taxonomy" id="2793076"/>
    <lineage>
        <taxon>Bacteria</taxon>
        <taxon>Pseudomonadati</taxon>
        <taxon>Pseudomonadota</taxon>
        <taxon>Betaproteobacteria</taxon>
        <taxon>Burkholderiales</taxon>
        <taxon>Burkholderiaceae</taxon>
        <taxon>Paraburkholderia</taxon>
    </lineage>
</organism>
<name>A0ABN7M1W5_9BURK</name>
<reference evidence="3 4" key="1">
    <citation type="submission" date="2021-02" db="EMBL/GenBank/DDBJ databases">
        <authorList>
            <person name="Vanwijnsberghe S."/>
        </authorList>
    </citation>
    <scope>NUCLEOTIDE SEQUENCE [LARGE SCALE GENOMIC DNA]</scope>
    <source>
        <strain evidence="3 4">R-69776</strain>
    </source>
</reference>
<evidence type="ECO:0000313" key="3">
    <source>
        <dbReference type="EMBL" id="CAE6778825.1"/>
    </source>
</evidence>